<name>A0A510Y7R8_MARHA</name>
<accession>A0A510Y7R8</accession>
<dbReference type="AlphaFoldDB" id="A0A510Y7R8"/>
<evidence type="ECO:0000256" key="1">
    <source>
        <dbReference type="SAM" id="Phobius"/>
    </source>
</evidence>
<proteinExistence type="predicted"/>
<keyword evidence="1" id="KW-0812">Transmembrane</keyword>
<comment type="caution">
    <text evidence="2">The sequence shown here is derived from an EMBL/GenBank/DDBJ whole genome shotgun (WGS) entry which is preliminary data.</text>
</comment>
<dbReference type="EMBL" id="BJUN01000014">
    <property type="protein sequence ID" value="GEK59405.1"/>
    <property type="molecule type" value="Genomic_DNA"/>
</dbReference>
<protein>
    <submittedName>
        <fullName evidence="2">Uncharacterized protein</fullName>
    </submittedName>
</protein>
<keyword evidence="1" id="KW-0472">Membrane</keyword>
<evidence type="ECO:0000313" key="2">
    <source>
        <dbReference type="EMBL" id="GEK59405.1"/>
    </source>
</evidence>
<feature type="transmembrane region" description="Helical" evidence="1">
    <location>
        <begin position="15"/>
        <end position="34"/>
    </location>
</feature>
<feature type="transmembrane region" description="Helical" evidence="1">
    <location>
        <begin position="41"/>
        <end position="63"/>
    </location>
</feature>
<evidence type="ECO:0000313" key="3">
    <source>
        <dbReference type="Proteomes" id="UP000321051"/>
    </source>
</evidence>
<reference evidence="2 3" key="1">
    <citation type="submission" date="2019-07" db="EMBL/GenBank/DDBJ databases">
        <title>Whole genome shotgun sequence of Marinococcus halophilus NBRC 102359.</title>
        <authorList>
            <person name="Hosoyama A."/>
            <person name="Uohara A."/>
            <person name="Ohji S."/>
            <person name="Ichikawa N."/>
        </authorList>
    </citation>
    <scope>NUCLEOTIDE SEQUENCE [LARGE SCALE GENOMIC DNA]</scope>
    <source>
        <strain evidence="2 3">NBRC 102359</strain>
    </source>
</reference>
<dbReference type="RefSeq" id="WP_022794996.1">
    <property type="nucleotide sequence ID" value="NZ_BJUN01000014.1"/>
</dbReference>
<gene>
    <name evidence="2" type="ORF">MHA01_23100</name>
</gene>
<dbReference type="Proteomes" id="UP000321051">
    <property type="component" value="Unassembled WGS sequence"/>
</dbReference>
<keyword evidence="3" id="KW-1185">Reference proteome</keyword>
<keyword evidence="1" id="KW-1133">Transmembrane helix</keyword>
<dbReference type="OrthoDB" id="9874305at2"/>
<sequence length="64" mass="7193">MNIIELFNSIDRQTLGMIIVGFIVVHLIVFGFIFHSRSHAIIKVIFGTAAGLHIAFMTIIYFAI</sequence>
<organism evidence="2 3">
    <name type="scientific">Marinococcus halophilus</name>
    <dbReference type="NCBI Taxonomy" id="1371"/>
    <lineage>
        <taxon>Bacteria</taxon>
        <taxon>Bacillati</taxon>
        <taxon>Bacillota</taxon>
        <taxon>Bacilli</taxon>
        <taxon>Bacillales</taxon>
        <taxon>Bacillaceae</taxon>
        <taxon>Marinococcus</taxon>
    </lineage>
</organism>